<sequence length="177" mass="18378">MSMSWIRPWSLASPPLKPCLAALCGSRISAPTCPTAAAARRGTAAHRRRRPPLPWASALPWPPPCAARRGGDHRRPALLQRARGHGRWMRHGGAAGRPGDDDSERAGAQAGGGACSRGHGRAGGAGKRPVAGQAGGTGGGGAELSIGACGRRSQKTWPHQIQLQGVFKGAKRLKKCI</sequence>
<evidence type="ECO:0000313" key="3">
    <source>
        <dbReference type="Proteomes" id="UP000823388"/>
    </source>
</evidence>
<reference evidence="2" key="1">
    <citation type="submission" date="2020-05" db="EMBL/GenBank/DDBJ databases">
        <title>WGS assembly of Panicum virgatum.</title>
        <authorList>
            <person name="Lovell J.T."/>
            <person name="Jenkins J."/>
            <person name="Shu S."/>
            <person name="Juenger T.E."/>
            <person name="Schmutz J."/>
        </authorList>
    </citation>
    <scope>NUCLEOTIDE SEQUENCE</scope>
    <source>
        <strain evidence="2">AP13</strain>
    </source>
</reference>
<feature type="region of interest" description="Disordered" evidence="1">
    <location>
        <begin position="83"/>
        <end position="141"/>
    </location>
</feature>
<protein>
    <submittedName>
        <fullName evidence="2">Uncharacterized protein</fullName>
    </submittedName>
</protein>
<dbReference type="AlphaFoldDB" id="A0A8T0U6R6"/>
<name>A0A8T0U6R6_PANVG</name>
<accession>A0A8T0U6R6</accession>
<feature type="compositionally biased region" description="Gly residues" evidence="1">
    <location>
        <begin position="109"/>
        <end position="126"/>
    </location>
</feature>
<evidence type="ECO:0000313" key="2">
    <source>
        <dbReference type="EMBL" id="KAG2616736.1"/>
    </source>
</evidence>
<proteinExistence type="predicted"/>
<keyword evidence="3" id="KW-1185">Reference proteome</keyword>
<evidence type="ECO:0000256" key="1">
    <source>
        <dbReference type="SAM" id="MobiDB-lite"/>
    </source>
</evidence>
<organism evidence="2 3">
    <name type="scientific">Panicum virgatum</name>
    <name type="common">Blackwell switchgrass</name>
    <dbReference type="NCBI Taxonomy" id="38727"/>
    <lineage>
        <taxon>Eukaryota</taxon>
        <taxon>Viridiplantae</taxon>
        <taxon>Streptophyta</taxon>
        <taxon>Embryophyta</taxon>
        <taxon>Tracheophyta</taxon>
        <taxon>Spermatophyta</taxon>
        <taxon>Magnoliopsida</taxon>
        <taxon>Liliopsida</taxon>
        <taxon>Poales</taxon>
        <taxon>Poaceae</taxon>
        <taxon>PACMAD clade</taxon>
        <taxon>Panicoideae</taxon>
        <taxon>Panicodae</taxon>
        <taxon>Paniceae</taxon>
        <taxon>Panicinae</taxon>
        <taxon>Panicum</taxon>
        <taxon>Panicum sect. Hiantes</taxon>
    </lineage>
</organism>
<dbReference type="EMBL" id="CM029042">
    <property type="protein sequence ID" value="KAG2616736.1"/>
    <property type="molecule type" value="Genomic_DNA"/>
</dbReference>
<comment type="caution">
    <text evidence="2">The sequence shown here is derived from an EMBL/GenBank/DDBJ whole genome shotgun (WGS) entry which is preliminary data.</text>
</comment>
<gene>
    <name evidence="2" type="ORF">PVAP13_3NG249840</name>
</gene>
<dbReference type="Proteomes" id="UP000823388">
    <property type="component" value="Chromosome 3N"/>
</dbReference>